<name>A0A7I4F950_PHYPA</name>
<protein>
    <submittedName>
        <fullName evidence="1">Uncharacterized protein</fullName>
    </submittedName>
</protein>
<dbReference type="EnsemblPlants" id="Pp3c18_21500V3.2">
    <property type="protein sequence ID" value="Pp3c18_21500V3.2"/>
    <property type="gene ID" value="Pp3c18_21500"/>
</dbReference>
<accession>A0A7I4F950</accession>
<keyword evidence="2" id="KW-1185">Reference proteome</keyword>
<evidence type="ECO:0000313" key="2">
    <source>
        <dbReference type="Proteomes" id="UP000006727"/>
    </source>
</evidence>
<proteinExistence type="predicted"/>
<sequence>MASTSSEHETRVVITSEDEQINRSEVIYYTERLKEYYDRSDNDVMSTIATESKAKYLDQLKVQLQIGDDPPNGVVHFDPDPSAISKTLHQLGKEDLINLIMNLAKRWEEGGNPAEIEGLLNKASSALAAKSTTQRELTGIDRILKDGLLAFLDKIRQHLPNWPAQSQVRNWTMKLLAQSL</sequence>
<evidence type="ECO:0000313" key="1">
    <source>
        <dbReference type="EnsemblPlants" id="Pp3c18_21500V3.2"/>
    </source>
</evidence>
<reference evidence="1 2" key="1">
    <citation type="journal article" date="2008" name="Science">
        <title>The Physcomitrella genome reveals evolutionary insights into the conquest of land by plants.</title>
        <authorList>
            <person name="Rensing S."/>
            <person name="Lang D."/>
            <person name="Zimmer A."/>
            <person name="Terry A."/>
            <person name="Salamov A."/>
            <person name="Shapiro H."/>
            <person name="Nishiyama T."/>
            <person name="Perroud P.-F."/>
            <person name="Lindquist E."/>
            <person name="Kamisugi Y."/>
            <person name="Tanahashi T."/>
            <person name="Sakakibara K."/>
            <person name="Fujita T."/>
            <person name="Oishi K."/>
            <person name="Shin-I T."/>
            <person name="Kuroki Y."/>
            <person name="Toyoda A."/>
            <person name="Suzuki Y."/>
            <person name="Hashimoto A."/>
            <person name="Yamaguchi K."/>
            <person name="Sugano A."/>
            <person name="Kohara Y."/>
            <person name="Fujiyama A."/>
            <person name="Anterola A."/>
            <person name="Aoki S."/>
            <person name="Ashton N."/>
            <person name="Barbazuk W.B."/>
            <person name="Barker E."/>
            <person name="Bennetzen J."/>
            <person name="Bezanilla M."/>
            <person name="Blankenship R."/>
            <person name="Cho S.H."/>
            <person name="Dutcher S."/>
            <person name="Estelle M."/>
            <person name="Fawcett J.A."/>
            <person name="Gundlach H."/>
            <person name="Hanada K."/>
            <person name="Heyl A."/>
            <person name="Hicks K.A."/>
            <person name="Hugh J."/>
            <person name="Lohr M."/>
            <person name="Mayer K."/>
            <person name="Melkozernov A."/>
            <person name="Murata T."/>
            <person name="Nelson D."/>
            <person name="Pils B."/>
            <person name="Prigge M."/>
            <person name="Reiss B."/>
            <person name="Renner T."/>
            <person name="Rombauts S."/>
            <person name="Rushton P."/>
            <person name="Sanderfoot A."/>
            <person name="Schween G."/>
            <person name="Shiu S.-H."/>
            <person name="Stueber K."/>
            <person name="Theodoulou F.L."/>
            <person name="Tu H."/>
            <person name="Van de Peer Y."/>
            <person name="Verrier P.J."/>
            <person name="Waters E."/>
            <person name="Wood A."/>
            <person name="Yang L."/>
            <person name="Cove D."/>
            <person name="Cuming A."/>
            <person name="Hasebe M."/>
            <person name="Lucas S."/>
            <person name="Mishler D.B."/>
            <person name="Reski R."/>
            <person name="Grigoriev I."/>
            <person name="Quatrano R.S."/>
            <person name="Boore J.L."/>
        </authorList>
    </citation>
    <scope>NUCLEOTIDE SEQUENCE [LARGE SCALE GENOMIC DNA]</scope>
    <source>
        <strain evidence="1 2">cv. Gransden 2004</strain>
    </source>
</reference>
<dbReference type="EMBL" id="ABEU02000018">
    <property type="status" value="NOT_ANNOTATED_CDS"/>
    <property type="molecule type" value="Genomic_DNA"/>
</dbReference>
<reference evidence="1" key="3">
    <citation type="submission" date="2020-12" db="UniProtKB">
        <authorList>
            <consortium name="EnsemblPlants"/>
        </authorList>
    </citation>
    <scope>IDENTIFICATION</scope>
</reference>
<organism evidence="1 2">
    <name type="scientific">Physcomitrium patens</name>
    <name type="common">Spreading-leaved earth moss</name>
    <name type="synonym">Physcomitrella patens</name>
    <dbReference type="NCBI Taxonomy" id="3218"/>
    <lineage>
        <taxon>Eukaryota</taxon>
        <taxon>Viridiplantae</taxon>
        <taxon>Streptophyta</taxon>
        <taxon>Embryophyta</taxon>
        <taxon>Bryophyta</taxon>
        <taxon>Bryophytina</taxon>
        <taxon>Bryopsida</taxon>
        <taxon>Funariidae</taxon>
        <taxon>Funariales</taxon>
        <taxon>Funariaceae</taxon>
        <taxon>Physcomitrium</taxon>
    </lineage>
</organism>
<dbReference type="InParanoid" id="A0A7I4F950"/>
<dbReference type="Gramene" id="Pp3c18_21500V3.2">
    <property type="protein sequence ID" value="Pp3c18_21500V3.2"/>
    <property type="gene ID" value="Pp3c18_21500"/>
</dbReference>
<dbReference type="EnsemblPlants" id="Pp3c18_21500V3.3">
    <property type="protein sequence ID" value="Pp3c18_21500V3.3"/>
    <property type="gene ID" value="Pp3c18_21500"/>
</dbReference>
<reference evidence="1 2" key="2">
    <citation type="journal article" date="2018" name="Plant J.">
        <title>The Physcomitrella patens chromosome-scale assembly reveals moss genome structure and evolution.</title>
        <authorList>
            <person name="Lang D."/>
            <person name="Ullrich K.K."/>
            <person name="Murat F."/>
            <person name="Fuchs J."/>
            <person name="Jenkins J."/>
            <person name="Haas F.B."/>
            <person name="Piednoel M."/>
            <person name="Gundlach H."/>
            <person name="Van Bel M."/>
            <person name="Meyberg R."/>
            <person name="Vives C."/>
            <person name="Morata J."/>
            <person name="Symeonidi A."/>
            <person name="Hiss M."/>
            <person name="Muchero W."/>
            <person name="Kamisugi Y."/>
            <person name="Saleh O."/>
            <person name="Blanc G."/>
            <person name="Decker E.L."/>
            <person name="van Gessel N."/>
            <person name="Grimwood J."/>
            <person name="Hayes R.D."/>
            <person name="Graham S.W."/>
            <person name="Gunter L.E."/>
            <person name="McDaniel S.F."/>
            <person name="Hoernstein S.N.W."/>
            <person name="Larsson A."/>
            <person name="Li F.W."/>
            <person name="Perroud P.F."/>
            <person name="Phillips J."/>
            <person name="Ranjan P."/>
            <person name="Rokshar D.S."/>
            <person name="Rothfels C.J."/>
            <person name="Schneider L."/>
            <person name="Shu S."/>
            <person name="Stevenson D.W."/>
            <person name="Thummler F."/>
            <person name="Tillich M."/>
            <person name="Villarreal Aguilar J.C."/>
            <person name="Widiez T."/>
            <person name="Wong G.K."/>
            <person name="Wymore A."/>
            <person name="Zhang Y."/>
            <person name="Zimmer A.D."/>
            <person name="Quatrano R.S."/>
            <person name="Mayer K.F.X."/>
            <person name="Goodstein D."/>
            <person name="Casacuberta J.M."/>
            <person name="Vandepoele K."/>
            <person name="Reski R."/>
            <person name="Cuming A.C."/>
            <person name="Tuskan G.A."/>
            <person name="Maumus F."/>
            <person name="Salse J."/>
            <person name="Schmutz J."/>
            <person name="Rensing S.A."/>
        </authorList>
    </citation>
    <scope>NUCLEOTIDE SEQUENCE [LARGE SCALE GENOMIC DNA]</scope>
    <source>
        <strain evidence="1 2">cv. Gransden 2004</strain>
    </source>
</reference>
<dbReference type="Gramene" id="Pp3c18_21500V3.3">
    <property type="protein sequence ID" value="Pp3c18_21500V3.3"/>
    <property type="gene ID" value="Pp3c18_21500"/>
</dbReference>
<dbReference type="Proteomes" id="UP000006727">
    <property type="component" value="Chromosome 18"/>
</dbReference>
<dbReference type="AlphaFoldDB" id="A0A7I4F950"/>